<evidence type="ECO:0000313" key="1">
    <source>
        <dbReference type="EMBL" id="KAK7055243.1"/>
    </source>
</evidence>
<proteinExistence type="predicted"/>
<reference evidence="1 2" key="1">
    <citation type="journal article" date="2024" name="J Genomics">
        <title>Draft genome sequencing and assembly of Favolaschia claudopus CIRM-BRFM 2984 isolated from oak limbs.</title>
        <authorList>
            <person name="Navarro D."/>
            <person name="Drula E."/>
            <person name="Chaduli D."/>
            <person name="Cazenave R."/>
            <person name="Ahrendt S."/>
            <person name="Wang J."/>
            <person name="Lipzen A."/>
            <person name="Daum C."/>
            <person name="Barry K."/>
            <person name="Grigoriev I.V."/>
            <person name="Favel A."/>
            <person name="Rosso M.N."/>
            <person name="Martin F."/>
        </authorList>
    </citation>
    <scope>NUCLEOTIDE SEQUENCE [LARGE SCALE GENOMIC DNA]</scope>
    <source>
        <strain evidence="1 2">CIRM-BRFM 2984</strain>
    </source>
</reference>
<dbReference type="Proteomes" id="UP001362999">
    <property type="component" value="Unassembled WGS sequence"/>
</dbReference>
<comment type="caution">
    <text evidence="1">The sequence shown here is derived from an EMBL/GenBank/DDBJ whole genome shotgun (WGS) entry which is preliminary data.</text>
</comment>
<protein>
    <submittedName>
        <fullName evidence="1">Uncharacterized protein</fullName>
    </submittedName>
</protein>
<dbReference type="AlphaFoldDB" id="A0AAW0DTM7"/>
<evidence type="ECO:0000313" key="2">
    <source>
        <dbReference type="Proteomes" id="UP001362999"/>
    </source>
</evidence>
<organism evidence="1 2">
    <name type="scientific">Favolaschia claudopus</name>
    <dbReference type="NCBI Taxonomy" id="2862362"/>
    <lineage>
        <taxon>Eukaryota</taxon>
        <taxon>Fungi</taxon>
        <taxon>Dikarya</taxon>
        <taxon>Basidiomycota</taxon>
        <taxon>Agaricomycotina</taxon>
        <taxon>Agaricomycetes</taxon>
        <taxon>Agaricomycetidae</taxon>
        <taxon>Agaricales</taxon>
        <taxon>Marasmiineae</taxon>
        <taxon>Mycenaceae</taxon>
        <taxon>Favolaschia</taxon>
    </lineage>
</organism>
<accession>A0AAW0DTM7</accession>
<keyword evidence="2" id="KW-1185">Reference proteome</keyword>
<name>A0AAW0DTM7_9AGAR</name>
<sequence length="243" mass="26672">MDSGGGGRRLSGRGLPRWRWCNAERDEGSEIARDGFIILDVTISNGASIAGSWLVGRYVDLEFATIHLFLSARFVSLDDEHGGRSCSKTRLEVLLVWRARANCKLVRDSDEFMVHAMLEVRDPPLLFEERRVNTLWNVVRCGAAAVVTDVIVALCMLFLLTRGGKDQFSQHGVCFSTLPANLNTGDFVQGKNGNIVTTSGFHAAPTSGKTLVLALMYASETMTEHGWRTCKGTLFAFLPSACP</sequence>
<gene>
    <name evidence="1" type="ORF">R3P38DRAFT_3169931</name>
</gene>
<dbReference type="EMBL" id="JAWWNJ010000005">
    <property type="protein sequence ID" value="KAK7055243.1"/>
    <property type="molecule type" value="Genomic_DNA"/>
</dbReference>